<gene>
    <name evidence="1" type="ORF">F6J89_12160</name>
</gene>
<sequence length="88" mass="9814">MTKHYILTLNPNAQYEWDHCILRDPITDQRPDLEGLIAQAVEEATGSYLIAVNIEVKVLEKGSIPQNSKLPVETSAVAVNRQRSELVA</sequence>
<accession>A0A6B3N9L6</accession>
<evidence type="ECO:0000313" key="1">
    <source>
        <dbReference type="EMBL" id="NER28357.1"/>
    </source>
</evidence>
<dbReference type="AlphaFoldDB" id="A0A6B3N9L6"/>
<dbReference type="EMBL" id="JAAHFQ010000203">
    <property type="protein sequence ID" value="NER28357.1"/>
    <property type="molecule type" value="Genomic_DNA"/>
</dbReference>
<protein>
    <submittedName>
        <fullName evidence="1">Uncharacterized protein</fullName>
    </submittedName>
</protein>
<proteinExistence type="predicted"/>
<reference evidence="1" key="1">
    <citation type="submission" date="2019-11" db="EMBL/GenBank/DDBJ databases">
        <title>Genomic insights into an expanded diversity of filamentous marine cyanobacteria reveals the extraordinary biosynthetic potential of Moorea and Okeania.</title>
        <authorList>
            <person name="Ferreira Leao T."/>
            <person name="Wang M."/>
            <person name="Moss N."/>
            <person name="Da Silva R."/>
            <person name="Sanders J."/>
            <person name="Nurk S."/>
            <person name="Gurevich A."/>
            <person name="Humphrey G."/>
            <person name="Reher R."/>
            <person name="Zhu Q."/>
            <person name="Belda-Ferre P."/>
            <person name="Glukhov E."/>
            <person name="Rex R."/>
            <person name="Dorrestein P.C."/>
            <person name="Knight R."/>
            <person name="Pevzner P."/>
            <person name="Gerwick W.H."/>
            <person name="Gerwick L."/>
        </authorList>
    </citation>
    <scope>NUCLEOTIDE SEQUENCE</scope>
    <source>
        <strain evidence="1">SIO1C4</strain>
    </source>
</reference>
<organism evidence="1">
    <name type="scientific">Symploca sp. SIO1C4</name>
    <dbReference type="NCBI Taxonomy" id="2607765"/>
    <lineage>
        <taxon>Bacteria</taxon>
        <taxon>Bacillati</taxon>
        <taxon>Cyanobacteriota</taxon>
        <taxon>Cyanophyceae</taxon>
        <taxon>Coleofasciculales</taxon>
        <taxon>Coleofasciculaceae</taxon>
        <taxon>Symploca</taxon>
    </lineage>
</organism>
<comment type="caution">
    <text evidence="1">The sequence shown here is derived from an EMBL/GenBank/DDBJ whole genome shotgun (WGS) entry which is preliminary data.</text>
</comment>
<name>A0A6B3N9L6_9CYAN</name>